<evidence type="ECO:0000313" key="1">
    <source>
        <dbReference type="EMBL" id="RYN76592.1"/>
    </source>
</evidence>
<sequence>MGPRSFLMAKPLVGPGVCVLTELSAQALTQDSLTLHCRLLKTTLSRTCPYPRPDAYRPFCLTTHSSQPTAATQSPPADPPNASIYPPIALALASTAAEDARCCPRIYSLVLHHSHTH</sequence>
<comment type="caution">
    <text evidence="1">The sequence shown here is derived from an EMBL/GenBank/DDBJ whole genome shotgun (WGS) entry which is preliminary data.</text>
</comment>
<dbReference type="Proteomes" id="UP000291422">
    <property type="component" value="Unassembled WGS sequence"/>
</dbReference>
<organism evidence="1 2">
    <name type="scientific">Alternaria alternata</name>
    <name type="common">Alternaria rot fungus</name>
    <name type="synonym">Torula alternata</name>
    <dbReference type="NCBI Taxonomy" id="5599"/>
    <lineage>
        <taxon>Eukaryota</taxon>
        <taxon>Fungi</taxon>
        <taxon>Dikarya</taxon>
        <taxon>Ascomycota</taxon>
        <taxon>Pezizomycotina</taxon>
        <taxon>Dothideomycetes</taxon>
        <taxon>Pleosporomycetidae</taxon>
        <taxon>Pleosporales</taxon>
        <taxon>Pleosporineae</taxon>
        <taxon>Pleosporaceae</taxon>
        <taxon>Alternaria</taxon>
        <taxon>Alternaria sect. Alternaria</taxon>
        <taxon>Alternaria alternata complex</taxon>
    </lineage>
</organism>
<dbReference type="AlphaFoldDB" id="A0A4Q4NJ93"/>
<accession>A0A4Q4NJ93</accession>
<evidence type="ECO:0000313" key="2">
    <source>
        <dbReference type="Proteomes" id="UP000291422"/>
    </source>
</evidence>
<protein>
    <submittedName>
        <fullName evidence="1">Uncharacterized protein</fullName>
    </submittedName>
</protein>
<reference evidence="2" key="1">
    <citation type="journal article" date="2019" name="bioRxiv">
        <title>Genomics, evolutionary history and diagnostics of the Alternaria alternata species group including apple and Asian pear pathotypes.</title>
        <authorList>
            <person name="Armitage A.D."/>
            <person name="Cockerton H.M."/>
            <person name="Sreenivasaprasad S."/>
            <person name="Woodhall J.W."/>
            <person name="Lane C.R."/>
            <person name="Harrison R.J."/>
            <person name="Clarkson J.P."/>
        </authorList>
    </citation>
    <scope>NUCLEOTIDE SEQUENCE [LARGE SCALE GENOMIC DNA]</scope>
    <source>
        <strain evidence="2">FERA 1177</strain>
    </source>
</reference>
<proteinExistence type="predicted"/>
<name>A0A4Q4NJ93_ALTAL</name>
<gene>
    <name evidence="1" type="ORF">AA0117_g5402</name>
</gene>
<dbReference type="EMBL" id="PDXD01000011">
    <property type="protein sequence ID" value="RYN76592.1"/>
    <property type="molecule type" value="Genomic_DNA"/>
</dbReference>